<keyword evidence="2" id="KW-1185">Reference proteome</keyword>
<gene>
    <name evidence="1" type="ORF">SAMN05216174_101490</name>
</gene>
<accession>A0A1G6JNL5</accession>
<organism evidence="1 2">
    <name type="scientific">Actinokineospora iranica</name>
    <dbReference type="NCBI Taxonomy" id="1271860"/>
    <lineage>
        <taxon>Bacteria</taxon>
        <taxon>Bacillati</taxon>
        <taxon>Actinomycetota</taxon>
        <taxon>Actinomycetes</taxon>
        <taxon>Pseudonocardiales</taxon>
        <taxon>Pseudonocardiaceae</taxon>
        <taxon>Actinokineospora</taxon>
    </lineage>
</organism>
<evidence type="ECO:0000313" key="1">
    <source>
        <dbReference type="EMBL" id="SDC20287.1"/>
    </source>
</evidence>
<dbReference type="Proteomes" id="UP000199501">
    <property type="component" value="Unassembled WGS sequence"/>
</dbReference>
<name>A0A1G6JNL5_9PSEU</name>
<reference evidence="2" key="1">
    <citation type="submission" date="2016-10" db="EMBL/GenBank/DDBJ databases">
        <authorList>
            <person name="Varghese N."/>
            <person name="Submissions S."/>
        </authorList>
    </citation>
    <scope>NUCLEOTIDE SEQUENCE [LARGE SCALE GENOMIC DNA]</scope>
    <source>
        <strain evidence="2">IBRC-M 10403</strain>
    </source>
</reference>
<dbReference type="Gene3D" id="3.30.565.10">
    <property type="entry name" value="Histidine kinase-like ATPase, C-terminal domain"/>
    <property type="match status" value="1"/>
</dbReference>
<sequence length="71" mass="7592">MEVDLLYQPDRVELTVSNNATDNVVAASSGAHRGLRGIRERVALYGGDVTYGSGADGTSWQTRVRVPVEAS</sequence>
<evidence type="ECO:0008006" key="3">
    <source>
        <dbReference type="Google" id="ProtNLM"/>
    </source>
</evidence>
<evidence type="ECO:0000313" key="2">
    <source>
        <dbReference type="Proteomes" id="UP000199501"/>
    </source>
</evidence>
<dbReference type="EMBL" id="FMZZ01000001">
    <property type="protein sequence ID" value="SDC20287.1"/>
    <property type="molecule type" value="Genomic_DNA"/>
</dbReference>
<dbReference type="STRING" id="1271860.SAMN05216174_101490"/>
<dbReference type="AlphaFoldDB" id="A0A1G6JNL5"/>
<dbReference type="InterPro" id="IPR036890">
    <property type="entry name" value="HATPase_C_sf"/>
</dbReference>
<proteinExistence type="predicted"/>
<protein>
    <recommendedName>
        <fullName evidence="3">Histidine kinase</fullName>
    </recommendedName>
</protein>